<accession>A0A386KH94</accession>
<protein>
    <submittedName>
        <fullName evidence="1">Uncharacterized protein</fullName>
    </submittedName>
</protein>
<proteinExistence type="predicted"/>
<dbReference type="EMBL" id="MH816848">
    <property type="protein sequence ID" value="AYD84935.1"/>
    <property type="molecule type" value="Genomic_DNA"/>
</dbReference>
<evidence type="ECO:0000313" key="2">
    <source>
        <dbReference type="Proteomes" id="UP000268217"/>
    </source>
</evidence>
<organism evidence="1 2">
    <name type="scientific">Escherichia phage vB_vPM_PD06</name>
    <dbReference type="NCBI Taxonomy" id="2315527"/>
    <lineage>
        <taxon>Viruses</taxon>
        <taxon>Duplodnaviria</taxon>
        <taxon>Heunggongvirae</taxon>
        <taxon>Uroviricota</taxon>
        <taxon>Caudoviricetes</taxon>
        <taxon>Stephanstirmvirinae</taxon>
        <taxon>Justusliebigvirus</taxon>
        <taxon>Justusliebigvirus PD06</taxon>
    </lineage>
</organism>
<dbReference type="RefSeq" id="YP_009984614.1">
    <property type="nucleotide sequence ID" value="NC_052653.1"/>
</dbReference>
<dbReference type="KEGG" id="vg:62611959"/>
<reference evidence="2" key="1">
    <citation type="submission" date="2018-08" db="EMBL/GenBank/DDBJ databases">
        <authorList>
            <person name="Liu G."/>
            <person name="Sun H."/>
            <person name="Ren H."/>
            <person name="Pan Q."/>
        </authorList>
    </citation>
    <scope>NUCLEOTIDE SEQUENCE [LARGE SCALE GENOMIC DNA]</scope>
</reference>
<dbReference type="GeneID" id="62611959"/>
<evidence type="ECO:0000313" key="1">
    <source>
        <dbReference type="EMBL" id="AYD84935.1"/>
    </source>
</evidence>
<sequence>MKSVKAIKTYILSAISFDGTTTEKEKITELMRRFNSEYWYQSNRDRYNNNMVQAVKSWLQGLPSDINIAFNYNEIDQLLIEWKYIKETSKETTVTRERENYWLYIASMIVTLAKYHNVA</sequence>
<name>A0A386KH94_9CAUD</name>
<dbReference type="Proteomes" id="UP000268217">
    <property type="component" value="Segment"/>
</dbReference>
<keyword evidence="2" id="KW-1185">Reference proteome</keyword>